<comment type="similarity">
    <text evidence="4">Belongs to the DASH complex DAD2 family.</text>
</comment>
<dbReference type="Proteomes" id="UP000243052">
    <property type="component" value="Chromosome v"/>
</dbReference>
<proteinExistence type="inferred from homology"/>
<feature type="coiled-coil region" evidence="18">
    <location>
        <begin position="22"/>
        <end position="56"/>
    </location>
</feature>
<dbReference type="RefSeq" id="XP_017988221.1">
    <property type="nucleotide sequence ID" value="XM_018132498.1"/>
</dbReference>
<comment type="subcellular location">
    <subcellularLocation>
        <location evidence="3">Chromosome</location>
        <location evidence="3">Centromere</location>
        <location evidence="3">Kinetochore</location>
    </subcellularLocation>
    <subcellularLocation>
        <location evidence="2">Cytoplasm</location>
        <location evidence="2">Cytoskeleton</location>
        <location evidence="2">Spindle</location>
    </subcellularLocation>
    <subcellularLocation>
        <location evidence="1">Nucleus</location>
    </subcellularLocation>
</comment>
<dbReference type="Pfam" id="PF08654">
    <property type="entry name" value="DASH_Dad2"/>
    <property type="match status" value="1"/>
</dbReference>
<keyword evidence="13" id="KW-0206">Cytoskeleton</keyword>
<dbReference type="PANTHER" id="PTHR28036">
    <property type="entry name" value="DASH COMPLEX SUBUNIT DAD2"/>
    <property type="match status" value="1"/>
</dbReference>
<keyword evidence="14" id="KW-0539">Nucleus</keyword>
<dbReference type="GO" id="GO:0042729">
    <property type="term" value="C:DASH complex"/>
    <property type="evidence" value="ECO:0007669"/>
    <property type="project" value="InterPro"/>
</dbReference>
<keyword evidence="6" id="KW-0158">Chromosome</keyword>
<evidence type="ECO:0000256" key="11">
    <source>
        <dbReference type="ARBA" id="ARBA00022829"/>
    </source>
</evidence>
<evidence type="ECO:0000256" key="1">
    <source>
        <dbReference type="ARBA" id="ARBA00004123"/>
    </source>
</evidence>
<evidence type="ECO:0000256" key="18">
    <source>
        <dbReference type="SAM" id="Coils"/>
    </source>
</evidence>
<evidence type="ECO:0000313" key="20">
    <source>
        <dbReference type="EMBL" id="AMD21225.1"/>
    </source>
</evidence>
<dbReference type="GO" id="GO:0008608">
    <property type="term" value="P:attachment of spindle microtubules to kinetochore"/>
    <property type="evidence" value="ECO:0007669"/>
    <property type="project" value="TreeGrafter"/>
</dbReference>
<dbReference type="OrthoDB" id="3230169at2759"/>
<dbReference type="EMBL" id="CP014245">
    <property type="protein sequence ID" value="AMD21225.1"/>
    <property type="molecule type" value="Genomic_DNA"/>
</dbReference>
<protein>
    <recommendedName>
        <fullName evidence="5">DASH complex subunit DAD2</fullName>
    </recommendedName>
    <alternativeName>
        <fullName evidence="17">Outer kinetochore protein DAD2</fullName>
    </alternativeName>
</protein>
<evidence type="ECO:0000256" key="6">
    <source>
        <dbReference type="ARBA" id="ARBA00022454"/>
    </source>
</evidence>
<keyword evidence="21" id="KW-1185">Reference proteome</keyword>
<dbReference type="PANTHER" id="PTHR28036:SF1">
    <property type="entry name" value="DASH COMPLEX SUBUNIT DAD2"/>
    <property type="match status" value="1"/>
</dbReference>
<keyword evidence="15" id="KW-0131">Cell cycle</keyword>
<sequence>MNKDTQMLSIAHQSKKQELAYLQHITKLTDRLKLQLDKLSEQIKQMHDNAECVSEIMKNWDSIIKSISQASLSLLQYTENDYEFGSWDTTNRDNSENEPPLPETLVRVKVTNDDQQ</sequence>
<keyword evidence="11" id="KW-0159">Chromosome partition</keyword>
<evidence type="ECO:0000256" key="14">
    <source>
        <dbReference type="ARBA" id="ARBA00023242"/>
    </source>
</evidence>
<dbReference type="GO" id="GO:0051301">
    <property type="term" value="P:cell division"/>
    <property type="evidence" value="ECO:0007669"/>
    <property type="project" value="UniProtKB-KW"/>
</dbReference>
<keyword evidence="9" id="KW-0493">Microtubule</keyword>
<evidence type="ECO:0000256" key="13">
    <source>
        <dbReference type="ARBA" id="ARBA00023212"/>
    </source>
</evidence>
<reference evidence="20 21" key="1">
    <citation type="submission" date="2016-01" db="EMBL/GenBank/DDBJ databases">
        <title>Genome sequence of the yeast Holleya sinecauda.</title>
        <authorList>
            <person name="Dietrich F.S."/>
        </authorList>
    </citation>
    <scope>NUCLEOTIDE SEQUENCE [LARGE SCALE GENOMIC DNA]</scope>
    <source>
        <strain evidence="20 21">ATCC 58844</strain>
    </source>
</reference>
<evidence type="ECO:0000256" key="4">
    <source>
        <dbReference type="ARBA" id="ARBA00005501"/>
    </source>
</evidence>
<keyword evidence="18" id="KW-0175">Coiled coil</keyword>
<keyword evidence="16" id="KW-0137">Centromere</keyword>
<evidence type="ECO:0000256" key="12">
    <source>
        <dbReference type="ARBA" id="ARBA00022838"/>
    </source>
</evidence>
<keyword evidence="8" id="KW-0132">Cell division</keyword>
<dbReference type="GO" id="GO:0044732">
    <property type="term" value="C:mitotic spindle pole body"/>
    <property type="evidence" value="ECO:0007669"/>
    <property type="project" value="TreeGrafter"/>
</dbReference>
<dbReference type="STRING" id="45286.A0A120K2E0"/>
<evidence type="ECO:0000256" key="3">
    <source>
        <dbReference type="ARBA" id="ARBA00004629"/>
    </source>
</evidence>
<dbReference type="GO" id="GO:0000278">
    <property type="term" value="P:mitotic cell cycle"/>
    <property type="evidence" value="ECO:0007669"/>
    <property type="project" value="InterPro"/>
</dbReference>
<dbReference type="GO" id="GO:1990023">
    <property type="term" value="C:mitotic spindle midzone"/>
    <property type="evidence" value="ECO:0007669"/>
    <property type="project" value="TreeGrafter"/>
</dbReference>
<gene>
    <name evidence="20" type="ORF">AW171_hschr53160</name>
</gene>
<evidence type="ECO:0000256" key="8">
    <source>
        <dbReference type="ARBA" id="ARBA00022618"/>
    </source>
</evidence>
<dbReference type="GeneID" id="28724503"/>
<evidence type="ECO:0000256" key="5">
    <source>
        <dbReference type="ARBA" id="ARBA00020260"/>
    </source>
</evidence>
<feature type="region of interest" description="Disordered" evidence="19">
    <location>
        <begin position="86"/>
        <end position="116"/>
    </location>
</feature>
<evidence type="ECO:0000256" key="16">
    <source>
        <dbReference type="ARBA" id="ARBA00023328"/>
    </source>
</evidence>
<name>A0A120K2E0_9SACH</name>
<dbReference type="GO" id="GO:0005874">
    <property type="term" value="C:microtubule"/>
    <property type="evidence" value="ECO:0007669"/>
    <property type="project" value="UniProtKB-KW"/>
</dbReference>
<evidence type="ECO:0000256" key="2">
    <source>
        <dbReference type="ARBA" id="ARBA00004186"/>
    </source>
</evidence>
<accession>A0A120K2E0</accession>
<evidence type="ECO:0000256" key="17">
    <source>
        <dbReference type="ARBA" id="ARBA00030568"/>
    </source>
</evidence>
<evidence type="ECO:0000256" key="7">
    <source>
        <dbReference type="ARBA" id="ARBA00022490"/>
    </source>
</evidence>
<evidence type="ECO:0000256" key="15">
    <source>
        <dbReference type="ARBA" id="ARBA00023306"/>
    </source>
</evidence>
<dbReference type="AlphaFoldDB" id="A0A120K2E0"/>
<evidence type="ECO:0000256" key="19">
    <source>
        <dbReference type="SAM" id="MobiDB-lite"/>
    </source>
</evidence>
<keyword evidence="7" id="KW-0963">Cytoplasm</keyword>
<keyword evidence="12" id="KW-0995">Kinetochore</keyword>
<evidence type="ECO:0000313" key="21">
    <source>
        <dbReference type="Proteomes" id="UP000243052"/>
    </source>
</evidence>
<evidence type="ECO:0000256" key="10">
    <source>
        <dbReference type="ARBA" id="ARBA00022776"/>
    </source>
</evidence>
<evidence type="ECO:0000256" key="9">
    <source>
        <dbReference type="ARBA" id="ARBA00022701"/>
    </source>
</evidence>
<keyword evidence="10" id="KW-0498">Mitosis</keyword>
<dbReference type="InterPro" id="IPR013963">
    <property type="entry name" value="DASH_Dad2"/>
</dbReference>
<organism evidence="20 21">
    <name type="scientific">Eremothecium sinecaudum</name>
    <dbReference type="NCBI Taxonomy" id="45286"/>
    <lineage>
        <taxon>Eukaryota</taxon>
        <taxon>Fungi</taxon>
        <taxon>Dikarya</taxon>
        <taxon>Ascomycota</taxon>
        <taxon>Saccharomycotina</taxon>
        <taxon>Saccharomycetes</taxon>
        <taxon>Saccharomycetales</taxon>
        <taxon>Saccharomycetaceae</taxon>
        <taxon>Eremothecium</taxon>
    </lineage>
</organism>